<dbReference type="PANTHER" id="PTHR22916:SF51">
    <property type="entry name" value="GLYCOSYLTRANSFERASE EPSH-RELATED"/>
    <property type="match status" value="1"/>
</dbReference>
<dbReference type="InterPro" id="IPR001173">
    <property type="entry name" value="Glyco_trans_2-like"/>
</dbReference>
<reference evidence="4" key="2">
    <citation type="submission" date="2018-06" db="EMBL/GenBank/DDBJ databases">
        <authorList>
            <person name="Martins R.C."/>
            <person name="Perdigao-Neto L.V."/>
            <person name="Costa S.F."/>
            <person name="Levin A.S.S."/>
        </authorList>
    </citation>
    <scope>NUCLEOTIDE SEQUENCE</scope>
    <source>
        <strain evidence="4">1283</strain>
    </source>
</reference>
<dbReference type="InterPro" id="IPR029044">
    <property type="entry name" value="Nucleotide-diphossugar_trans"/>
</dbReference>
<dbReference type="Pfam" id="PF00535">
    <property type="entry name" value="Glycos_transf_2"/>
    <property type="match status" value="1"/>
</dbReference>
<dbReference type="SUPFAM" id="SSF53448">
    <property type="entry name" value="Nucleotide-diphospho-sugar transferases"/>
    <property type="match status" value="1"/>
</dbReference>
<feature type="domain" description="Glycosyltransferase 2-like" evidence="3">
    <location>
        <begin position="21"/>
        <end position="148"/>
    </location>
</feature>
<dbReference type="CDD" id="cd00761">
    <property type="entry name" value="Glyco_tranf_GTA_type"/>
    <property type="match status" value="1"/>
</dbReference>
<protein>
    <submittedName>
        <fullName evidence="4">Glycosyltransferase family 2 protein</fullName>
    </submittedName>
</protein>
<accession>A0ABX5NHS1</accession>
<evidence type="ECO:0000259" key="3">
    <source>
        <dbReference type="Pfam" id="PF00535"/>
    </source>
</evidence>
<evidence type="ECO:0000256" key="1">
    <source>
        <dbReference type="ARBA" id="ARBA00022676"/>
    </source>
</evidence>
<proteinExistence type="predicted"/>
<keyword evidence="2" id="KW-0808">Transferase</keyword>
<evidence type="ECO:0000313" key="4">
    <source>
        <dbReference type="EMBL" id="PYA73551.1"/>
    </source>
</evidence>
<name>A0ABX5NHS1_SERMA</name>
<dbReference type="Gene3D" id="3.90.550.10">
    <property type="entry name" value="Spore Coat Polysaccharide Biosynthesis Protein SpsA, Chain A"/>
    <property type="match status" value="1"/>
</dbReference>
<dbReference type="Proteomes" id="UP000247823">
    <property type="component" value="Unassembled WGS sequence"/>
</dbReference>
<evidence type="ECO:0000256" key="2">
    <source>
        <dbReference type="ARBA" id="ARBA00022679"/>
    </source>
</evidence>
<gene>
    <name evidence="4" type="ORF">DMW51_03610</name>
</gene>
<reference evidence="4" key="1">
    <citation type="submission" date="2018-06" db="EMBL/GenBank/DDBJ databases">
        <title>Serratia marcescens genome sequencing and assembly.</title>
        <authorList>
            <person name="Martins R.C.R."/>
            <person name="Perdigao-Neto L.V."/>
            <person name="Costa S.F."/>
            <person name="Levin A.S.S."/>
        </authorList>
    </citation>
    <scope>NUCLEOTIDE SEQUENCE</scope>
    <source>
        <strain evidence="4">1283</strain>
    </source>
</reference>
<comment type="caution">
    <text evidence="4">The sequence shown here is derived from an EMBL/GenBank/DDBJ whole genome shotgun (WGS) entry which is preliminary data.</text>
</comment>
<organism evidence="4 5">
    <name type="scientific">Serratia marcescens</name>
    <dbReference type="NCBI Taxonomy" id="615"/>
    <lineage>
        <taxon>Bacteria</taxon>
        <taxon>Pseudomonadati</taxon>
        <taxon>Pseudomonadota</taxon>
        <taxon>Gammaproteobacteria</taxon>
        <taxon>Enterobacterales</taxon>
        <taxon>Yersiniaceae</taxon>
        <taxon>Serratia</taxon>
    </lineage>
</organism>
<sequence>MLMNETVILDTRNLETKPTLSVIIPVYNTSIFVTRTLSSFDAVGNKDIEIIIVNDGSTDNSINVVSEWIKNYHGNVVLISQENKGLSEARNTALRYARGEYISFCDSDDWLNQKTVLDAVKLAKANGTDVVFYRSFVFDDQNKTAYPFYDSALWDMAMNGVYSKIVDINSYPYLFGLEPNTNNRIISRSFFERHIGEFPSGIHFEDVKPHVVTLANAGKIGLLNSIGYFYRVNRDGKITEQKSEKRFDILKTAKEVMQQDEVIKLNDYQIYCIMSLLVKMIYWCGCNTLLKDRYRFFKEATELFSKKHPQSRAMLSKSLRFAHRNREFILMLSLLNGAASFIRDYSTGDKALLTKVRLLSSMAKSDISANKLIFKKAAQFAKHNVLKRIRNR</sequence>
<dbReference type="PANTHER" id="PTHR22916">
    <property type="entry name" value="GLYCOSYLTRANSFERASE"/>
    <property type="match status" value="1"/>
</dbReference>
<dbReference type="EMBL" id="QJQB01000070">
    <property type="protein sequence ID" value="PYA73551.1"/>
    <property type="molecule type" value="Genomic_DNA"/>
</dbReference>
<keyword evidence="1" id="KW-0328">Glycosyltransferase</keyword>
<keyword evidence="5" id="KW-1185">Reference proteome</keyword>
<evidence type="ECO:0000313" key="5">
    <source>
        <dbReference type="Proteomes" id="UP000247823"/>
    </source>
</evidence>